<accession>A0ABW1DMT7</accession>
<sequence length="186" mass="20236">MSKRLDFQHLANTHKFTVAHAQLYVDGLLKALTQPEPDARPLIVIPGAPRELTCQDGSVSLRSFVLLETPEFKEWHQQFLKDIEQKLTYNASTAATAAELESYTDAQFLLIAQQAMKALNAPPKPPRPRPAPADAADPDAPKLPKASSKSKRKPDAPEDVPAGPEHQAQDAQGAATDEAQKELVSA</sequence>
<dbReference type="Proteomes" id="UP001595979">
    <property type="component" value="Unassembled WGS sequence"/>
</dbReference>
<reference evidence="3" key="1">
    <citation type="journal article" date="2019" name="Int. J. Syst. Evol. Microbiol.">
        <title>The Global Catalogue of Microorganisms (GCM) 10K type strain sequencing project: providing services to taxonomists for standard genome sequencing and annotation.</title>
        <authorList>
            <consortium name="The Broad Institute Genomics Platform"/>
            <consortium name="The Broad Institute Genome Sequencing Center for Infectious Disease"/>
            <person name="Wu L."/>
            <person name="Ma J."/>
        </authorList>
    </citation>
    <scope>NUCLEOTIDE SEQUENCE [LARGE SCALE GENOMIC DNA]</scope>
    <source>
        <strain evidence="3">CGMCC 1.15053</strain>
    </source>
</reference>
<gene>
    <name evidence="2" type="ORF">ACFPQ6_12655</name>
</gene>
<evidence type="ECO:0008006" key="4">
    <source>
        <dbReference type="Google" id="ProtNLM"/>
    </source>
</evidence>
<protein>
    <recommendedName>
        <fullName evidence="4">PRTRC system protein E</fullName>
    </recommendedName>
</protein>
<feature type="region of interest" description="Disordered" evidence="1">
    <location>
        <begin position="119"/>
        <end position="186"/>
    </location>
</feature>
<dbReference type="EMBL" id="JBHSOH010000015">
    <property type="protein sequence ID" value="MFC5849159.1"/>
    <property type="molecule type" value="Genomic_DNA"/>
</dbReference>
<proteinExistence type="predicted"/>
<feature type="compositionally biased region" description="Pro residues" evidence="1">
    <location>
        <begin position="122"/>
        <end position="131"/>
    </location>
</feature>
<evidence type="ECO:0000313" key="3">
    <source>
        <dbReference type="Proteomes" id="UP001595979"/>
    </source>
</evidence>
<comment type="caution">
    <text evidence="2">The sequence shown here is derived from an EMBL/GenBank/DDBJ whole genome shotgun (WGS) entry which is preliminary data.</text>
</comment>
<keyword evidence="3" id="KW-1185">Reference proteome</keyword>
<organism evidence="2 3">
    <name type="scientific">Deinococcus petrolearius</name>
    <dbReference type="NCBI Taxonomy" id="1751295"/>
    <lineage>
        <taxon>Bacteria</taxon>
        <taxon>Thermotogati</taxon>
        <taxon>Deinococcota</taxon>
        <taxon>Deinococci</taxon>
        <taxon>Deinococcales</taxon>
        <taxon>Deinococcaceae</taxon>
        <taxon>Deinococcus</taxon>
    </lineage>
</organism>
<evidence type="ECO:0000313" key="2">
    <source>
        <dbReference type="EMBL" id="MFC5849159.1"/>
    </source>
</evidence>
<dbReference type="RefSeq" id="WP_380049949.1">
    <property type="nucleotide sequence ID" value="NZ_JBHSOH010000015.1"/>
</dbReference>
<evidence type="ECO:0000256" key="1">
    <source>
        <dbReference type="SAM" id="MobiDB-lite"/>
    </source>
</evidence>
<name>A0ABW1DMT7_9DEIO</name>